<organism evidence="1 2">
    <name type="scientific">Schistosoma mattheei</name>
    <dbReference type="NCBI Taxonomy" id="31246"/>
    <lineage>
        <taxon>Eukaryota</taxon>
        <taxon>Metazoa</taxon>
        <taxon>Spiralia</taxon>
        <taxon>Lophotrochozoa</taxon>
        <taxon>Platyhelminthes</taxon>
        <taxon>Trematoda</taxon>
        <taxon>Digenea</taxon>
        <taxon>Strigeidida</taxon>
        <taxon>Schistosomatoidea</taxon>
        <taxon>Schistosomatidae</taxon>
        <taxon>Schistosoma</taxon>
    </lineage>
</organism>
<reference evidence="1 2" key="1">
    <citation type="submission" date="2018-11" db="EMBL/GenBank/DDBJ databases">
        <authorList>
            <consortium name="Pathogen Informatics"/>
        </authorList>
    </citation>
    <scope>NUCLEOTIDE SEQUENCE [LARGE SCALE GENOMIC DNA]</scope>
    <source>
        <strain>Denwood</strain>
        <strain evidence="2">Zambia</strain>
    </source>
</reference>
<proteinExistence type="predicted"/>
<keyword evidence="2" id="KW-1185">Reference proteome</keyword>
<evidence type="ECO:0000313" key="1">
    <source>
        <dbReference type="EMBL" id="VDP82755.1"/>
    </source>
</evidence>
<dbReference type="EMBL" id="UZAL01044715">
    <property type="protein sequence ID" value="VDP82755.1"/>
    <property type="molecule type" value="Genomic_DNA"/>
</dbReference>
<dbReference type="AlphaFoldDB" id="A0A3P8HZ25"/>
<sequence length="52" mass="5624">MDPDVMLLGTRQEGVPVILRVLVLPNGFDPMSPNLTVRDVTTELSGPQLTSC</sequence>
<accession>A0A3P8HZ25</accession>
<gene>
    <name evidence="1" type="ORF">SMTD_LOCUS20548</name>
</gene>
<evidence type="ECO:0000313" key="2">
    <source>
        <dbReference type="Proteomes" id="UP000269396"/>
    </source>
</evidence>
<name>A0A3P8HZ25_9TREM</name>
<dbReference type="Proteomes" id="UP000269396">
    <property type="component" value="Unassembled WGS sequence"/>
</dbReference>
<protein>
    <submittedName>
        <fullName evidence="1">Uncharacterized protein</fullName>
    </submittedName>
</protein>